<comment type="caution">
    <text evidence="1">The sequence shown here is derived from an EMBL/GenBank/DDBJ whole genome shotgun (WGS) entry which is preliminary data.</text>
</comment>
<evidence type="ECO:0000313" key="2">
    <source>
        <dbReference type="Proteomes" id="UP001231189"/>
    </source>
</evidence>
<gene>
    <name evidence="1" type="ORF">QYE76_071835</name>
</gene>
<dbReference type="InterPro" id="IPR006912">
    <property type="entry name" value="Harbinger_derived_prot"/>
</dbReference>
<evidence type="ECO:0000313" key="1">
    <source>
        <dbReference type="EMBL" id="KAK1654030.1"/>
    </source>
</evidence>
<reference evidence="1" key="1">
    <citation type="submission" date="2023-07" db="EMBL/GenBank/DDBJ databases">
        <title>A chromosome-level genome assembly of Lolium multiflorum.</title>
        <authorList>
            <person name="Chen Y."/>
            <person name="Copetti D."/>
            <person name="Kolliker R."/>
            <person name="Studer B."/>
        </authorList>
    </citation>
    <scope>NUCLEOTIDE SEQUENCE</scope>
    <source>
        <strain evidence="1">02402/16</strain>
        <tissue evidence="1">Leaf</tissue>
    </source>
</reference>
<protein>
    <recommendedName>
        <fullName evidence="3">DDE Tnp4 domain-containing protein</fullName>
    </recommendedName>
</protein>
<evidence type="ECO:0008006" key="3">
    <source>
        <dbReference type="Google" id="ProtNLM"/>
    </source>
</evidence>
<dbReference type="Pfam" id="PF04827">
    <property type="entry name" value="Plant_tran"/>
    <property type="match status" value="1"/>
</dbReference>
<dbReference type="EMBL" id="JAUUTY010000004">
    <property type="protein sequence ID" value="KAK1654030.1"/>
    <property type="molecule type" value="Genomic_DNA"/>
</dbReference>
<organism evidence="1 2">
    <name type="scientific">Lolium multiflorum</name>
    <name type="common">Italian ryegrass</name>
    <name type="synonym">Lolium perenne subsp. multiflorum</name>
    <dbReference type="NCBI Taxonomy" id="4521"/>
    <lineage>
        <taxon>Eukaryota</taxon>
        <taxon>Viridiplantae</taxon>
        <taxon>Streptophyta</taxon>
        <taxon>Embryophyta</taxon>
        <taxon>Tracheophyta</taxon>
        <taxon>Spermatophyta</taxon>
        <taxon>Magnoliopsida</taxon>
        <taxon>Liliopsida</taxon>
        <taxon>Poales</taxon>
        <taxon>Poaceae</taxon>
        <taxon>BOP clade</taxon>
        <taxon>Pooideae</taxon>
        <taxon>Poodae</taxon>
        <taxon>Poeae</taxon>
        <taxon>Poeae Chloroplast Group 2 (Poeae type)</taxon>
        <taxon>Loliodinae</taxon>
        <taxon>Loliinae</taxon>
        <taxon>Lolium</taxon>
    </lineage>
</organism>
<keyword evidence="2" id="KW-1185">Reference proteome</keyword>
<dbReference type="PANTHER" id="PTHR47150">
    <property type="entry name" value="OS12G0169200 PROTEIN"/>
    <property type="match status" value="1"/>
</dbReference>
<accession>A0AAD8SMY8</accession>
<proteinExistence type="predicted"/>
<dbReference type="PANTHER" id="PTHR47150:SF5">
    <property type="entry name" value="OS07G0546750 PROTEIN"/>
    <property type="match status" value="1"/>
</dbReference>
<dbReference type="AlphaFoldDB" id="A0AAD8SMY8"/>
<name>A0AAD8SMY8_LOLMU</name>
<sequence length="338" mass="38427">MVDIGDEFFYKNVIDMYPDDESDDDFLTEAALLIHEHNVALPGVLAGTRPGLGSQKITWPRHALLRLLPLQQDNVHGADVSPLFSDVQTIVRPDNGWRQDEYVRMSESGCLEAMYRFCRAVIAVFGKEFLRQPTAEDTSLLLSINASRGFSGMLGSIDCMHLQWENFPFGRQGSYKGRSEGCTVILDAAASRETWIWHSFFGMAGSHNDINVLQRSPVFDRLAHGQSPDMDFEINGHHYNKGYYLADGIYPPWAPLVKTICRPSSEKEAGFAKEHEASRKDVERAFGILQSRWTIVRHPARAWSVQTMWKVITDCVIMYNMIVEVERDDSLFDNDWEG</sequence>
<dbReference type="Proteomes" id="UP001231189">
    <property type="component" value="Unassembled WGS sequence"/>
</dbReference>